<accession>A0A2K9LKV3</accession>
<organism evidence="1 2">
    <name type="scientific">Ketobacter alkanivorans</name>
    <dbReference type="NCBI Taxonomy" id="1917421"/>
    <lineage>
        <taxon>Bacteria</taxon>
        <taxon>Pseudomonadati</taxon>
        <taxon>Pseudomonadota</taxon>
        <taxon>Gammaproteobacteria</taxon>
        <taxon>Pseudomonadales</taxon>
        <taxon>Ketobacteraceae</taxon>
        <taxon>Ketobacter</taxon>
    </lineage>
</organism>
<proteinExistence type="predicted"/>
<dbReference type="Proteomes" id="UP000235116">
    <property type="component" value="Chromosome"/>
</dbReference>
<reference evidence="2" key="1">
    <citation type="submission" date="2017-08" db="EMBL/GenBank/DDBJ databases">
        <title>Direct submision.</title>
        <authorList>
            <person name="Kim S.-J."/>
            <person name="Rhee S.-K."/>
        </authorList>
    </citation>
    <scope>NUCLEOTIDE SEQUENCE [LARGE SCALE GENOMIC DNA]</scope>
    <source>
        <strain evidence="2">GI5</strain>
    </source>
</reference>
<dbReference type="AlphaFoldDB" id="A0A2K9LKV3"/>
<sequence length="153" mass="18055">MYSDLLRRKRILALYESKLKLELSNANRIYEVLLAKESDITLEIRSIRKRIQATNQLVRQTSDTGNGTSSDTQLSIFRYVQFNEGELKVHETRLDESRIISSEAHQKLIDIKLKLKKLDEHRRDLGISIEKIVEFSEQRDMDEAYLARRLYIK</sequence>
<protein>
    <recommendedName>
        <fullName evidence="3">Flagellar FliJ protein</fullName>
    </recommendedName>
</protein>
<keyword evidence="2" id="KW-1185">Reference proteome</keyword>
<evidence type="ECO:0000313" key="1">
    <source>
        <dbReference type="EMBL" id="AUM12958.1"/>
    </source>
</evidence>
<dbReference type="KEGG" id="kak:Kalk_11210"/>
<name>A0A2K9LKV3_9GAMM</name>
<evidence type="ECO:0000313" key="2">
    <source>
        <dbReference type="Proteomes" id="UP000235116"/>
    </source>
</evidence>
<dbReference type="EMBL" id="CP022684">
    <property type="protein sequence ID" value="AUM12958.1"/>
    <property type="molecule type" value="Genomic_DNA"/>
</dbReference>
<gene>
    <name evidence="1" type="ORF">Kalk_11210</name>
</gene>
<evidence type="ECO:0008006" key="3">
    <source>
        <dbReference type="Google" id="ProtNLM"/>
    </source>
</evidence>